<reference evidence="2 3" key="1">
    <citation type="submission" date="2017-03" db="EMBL/GenBank/DDBJ databases">
        <title>Genomes of endolithic fungi from Antarctica.</title>
        <authorList>
            <person name="Coleine C."/>
            <person name="Masonjones S."/>
            <person name="Stajich J.E."/>
        </authorList>
    </citation>
    <scope>NUCLEOTIDE SEQUENCE [LARGE SCALE GENOMIC DNA]</scope>
    <source>
        <strain evidence="2 3">CCFEE 5184</strain>
    </source>
</reference>
<feature type="region of interest" description="Disordered" evidence="1">
    <location>
        <begin position="138"/>
        <end position="170"/>
    </location>
</feature>
<feature type="compositionally biased region" description="Polar residues" evidence="1">
    <location>
        <begin position="138"/>
        <end position="150"/>
    </location>
</feature>
<comment type="caution">
    <text evidence="2">The sequence shown here is derived from an EMBL/GenBank/DDBJ whole genome shotgun (WGS) entry which is preliminary data.</text>
</comment>
<accession>A0A4U0XUK1</accession>
<feature type="region of interest" description="Disordered" evidence="1">
    <location>
        <begin position="1"/>
        <end position="74"/>
    </location>
</feature>
<gene>
    <name evidence="2" type="ORF">B0A55_02063</name>
</gene>
<sequence>MPFRKSESSEPGSDSKRKSLQRLSSIASFQALNPFTRRRSNNTTDSTTNSSTSNLSLSSTAANVPQPQGLQSSSSQLFPIEDELTALPIPPVPANLPSRRSSYICLPDDPIGGMPRSRTFSNLPLPTRARRNTALSMVPSKSHTRLPSTFLSSSRLPSPAASNRKHRVSKLPLSEPKAQPIRNRMKRSDTEPLLPLNLEQASNMGRSTAFKENISLSPVKPLPEMSMYDDRDYYGSSFPSRGYANRHGWMDTGKGSEPLLQFDACGENFTSSLPIPHHASHGSKPSFSSPAYRSTRERASTPAEPAPVQRWNSQPVLTSVTNRRNSRHGEILERRLMSAVQPDPPAPPPMTPLTAEALISGKVTALNKSTSQLPQLTEQTPSISKLSSKARASSPTRSAQQITTAEPVPYWCGRFSALNDRYRNDELALHLGASKAQSDKMHSAEANTRRMRRALEHLHSLCATSAARESFVVFQLQFAAMQGLPELGRPLQLNLPERKIVLNARDGSEVERHVNESVSGVAEKRKGTFMDRLLGRSRRSLHGLA</sequence>
<feature type="region of interest" description="Disordered" evidence="1">
    <location>
        <begin position="273"/>
        <end position="309"/>
    </location>
</feature>
<feature type="compositionally biased region" description="Low complexity" evidence="1">
    <location>
        <begin position="151"/>
        <end position="162"/>
    </location>
</feature>
<feature type="compositionally biased region" description="Low complexity" evidence="1">
    <location>
        <begin position="41"/>
        <end position="74"/>
    </location>
</feature>
<organism evidence="2 3">
    <name type="scientific">Friedmanniomyces simplex</name>
    <dbReference type="NCBI Taxonomy" id="329884"/>
    <lineage>
        <taxon>Eukaryota</taxon>
        <taxon>Fungi</taxon>
        <taxon>Dikarya</taxon>
        <taxon>Ascomycota</taxon>
        <taxon>Pezizomycotina</taxon>
        <taxon>Dothideomycetes</taxon>
        <taxon>Dothideomycetidae</taxon>
        <taxon>Mycosphaerellales</taxon>
        <taxon>Teratosphaeriaceae</taxon>
        <taxon>Friedmanniomyces</taxon>
    </lineage>
</organism>
<feature type="compositionally biased region" description="Polar residues" evidence="1">
    <location>
        <begin position="283"/>
        <end position="292"/>
    </location>
</feature>
<evidence type="ECO:0000256" key="1">
    <source>
        <dbReference type="SAM" id="MobiDB-lite"/>
    </source>
</evidence>
<keyword evidence="3" id="KW-1185">Reference proteome</keyword>
<feature type="region of interest" description="Disordered" evidence="1">
    <location>
        <begin position="369"/>
        <end position="401"/>
    </location>
</feature>
<protein>
    <submittedName>
        <fullName evidence="2">Uncharacterized protein</fullName>
    </submittedName>
</protein>
<dbReference type="AlphaFoldDB" id="A0A4U0XUK1"/>
<evidence type="ECO:0000313" key="3">
    <source>
        <dbReference type="Proteomes" id="UP000309340"/>
    </source>
</evidence>
<proteinExistence type="predicted"/>
<dbReference type="Proteomes" id="UP000309340">
    <property type="component" value="Unassembled WGS sequence"/>
</dbReference>
<dbReference type="EMBL" id="NAJQ01000052">
    <property type="protein sequence ID" value="TKA81390.1"/>
    <property type="molecule type" value="Genomic_DNA"/>
</dbReference>
<feature type="compositionally biased region" description="Polar residues" evidence="1">
    <location>
        <begin position="21"/>
        <end position="33"/>
    </location>
</feature>
<dbReference type="OrthoDB" id="3557758at2759"/>
<feature type="compositionally biased region" description="Basic and acidic residues" evidence="1">
    <location>
        <begin position="1"/>
        <end position="17"/>
    </location>
</feature>
<evidence type="ECO:0000313" key="2">
    <source>
        <dbReference type="EMBL" id="TKA81390.1"/>
    </source>
</evidence>
<name>A0A4U0XUK1_9PEZI</name>